<evidence type="ECO:0000259" key="13">
    <source>
        <dbReference type="PROSITE" id="PS51194"/>
    </source>
</evidence>
<dbReference type="InterPro" id="IPR014001">
    <property type="entry name" value="Helicase_ATP-bd"/>
</dbReference>
<keyword evidence="15" id="KW-1185">Reference proteome</keyword>
<feature type="binding site" evidence="11">
    <location>
        <position position="453"/>
    </location>
    <ligand>
        <name>Zn(2+)</name>
        <dbReference type="ChEBI" id="CHEBI:29105"/>
        <label>2</label>
    </ligand>
</feature>
<evidence type="ECO:0000256" key="9">
    <source>
        <dbReference type="ARBA" id="ARBA00023125"/>
    </source>
</evidence>
<name>A0ABU1USM8_9GAMM</name>
<dbReference type="Pfam" id="PF17764">
    <property type="entry name" value="PriA_3primeBD"/>
    <property type="match status" value="1"/>
</dbReference>
<dbReference type="CDD" id="cd18804">
    <property type="entry name" value="SF2_C_priA"/>
    <property type="match status" value="1"/>
</dbReference>
<accession>A0ABU1USM8</accession>
<comment type="subunit">
    <text evidence="11">Component of the replication restart primosome.</text>
</comment>
<evidence type="ECO:0000256" key="6">
    <source>
        <dbReference type="ARBA" id="ARBA00022806"/>
    </source>
</evidence>
<dbReference type="InterPro" id="IPR001650">
    <property type="entry name" value="Helicase_C-like"/>
</dbReference>
<dbReference type="PROSITE" id="PS51192">
    <property type="entry name" value="HELICASE_ATP_BIND_1"/>
    <property type="match status" value="1"/>
</dbReference>
<dbReference type="InterPro" id="IPR041222">
    <property type="entry name" value="PriA_3primeBD"/>
</dbReference>
<feature type="binding site" evidence="11">
    <location>
        <position position="444"/>
    </location>
    <ligand>
        <name>Zn(2+)</name>
        <dbReference type="ChEBI" id="CHEBI:29105"/>
        <label>1</label>
    </ligand>
</feature>
<sequence length="741" mass="82188">MTQTSSTESLLLEIALPVPLRRCFDYLPPADITPSALQPGALVRVPFGHQELIGVLIKVKTESAQDLGKLRHALAIIDPRPALDSELLDLCLWAADYYQCAPGEALQTALPVLLRQGEPAQLRGEPVFRLTTEGKGLPEGALKRSPKQAALLAALQTHHQLSRNDLDLLDIPRSIAKSLIDKGLARIDEIVPSQAPHPAELLREQPLVLSDEQQAAFAQIDYGSFKTYLLDGATGSGKTEIYLQAIEQSLKQGKQALVLVPEIGLTPQTLQRFQRRFNLPIVALHSGLNDRERLDAWLQARDGIARIIIGTRSALFTPLKEPGILIIDEEHDGSFKQQDGFRYSARDLAAVRAHRLGIPLILGSATPSLETLHNAIQGRYQYLRLKARAGNAKPPEIQLLDIRGEILHEGFAQASIDAIGDTLGKGNQVLVFLNRRGYAPTLECHDCGWLANCNHCDARMTVHQTPRHLHCHHCDHQRGIPKRCPSCNSSKIQPIGQGTERSEVVLQQLFPAHKVIRVDRDSTRNKNSMQKLLVDVHSGEPCILVGTQMLAKGHHFADVTLVVIIDADAGLFSTDFRGAERMGQLLLQVAGRAGREEKSGRVILQSHHTDHPLVQTLVQQGYHALADLILHERQITQLPPYRHLALIRAESKQAIAAVNFLQTARKIAEQLQAPHPLLNYLGPLPAMMEKRGDRFRYQLQINSAQRKPLQQLLSELALQLEVSPLAKRVRWSIDVDPQEMG</sequence>
<keyword evidence="6 11" id="KW-0347">Helicase</keyword>
<evidence type="ECO:0000256" key="5">
    <source>
        <dbReference type="ARBA" id="ARBA00022801"/>
    </source>
</evidence>
<feature type="binding site" evidence="11">
    <location>
        <position position="484"/>
    </location>
    <ligand>
        <name>Zn(2+)</name>
        <dbReference type="ChEBI" id="CHEBI:29105"/>
        <label>1</label>
    </ligand>
</feature>
<dbReference type="Pfam" id="PF00270">
    <property type="entry name" value="DEAD"/>
    <property type="match status" value="1"/>
</dbReference>
<evidence type="ECO:0000259" key="12">
    <source>
        <dbReference type="PROSITE" id="PS51192"/>
    </source>
</evidence>
<evidence type="ECO:0000256" key="7">
    <source>
        <dbReference type="ARBA" id="ARBA00022833"/>
    </source>
</evidence>
<dbReference type="Gene3D" id="3.40.1440.60">
    <property type="entry name" value="PriA, 3(prime) DNA-binding domain"/>
    <property type="match status" value="1"/>
</dbReference>
<dbReference type="PANTHER" id="PTHR30580">
    <property type="entry name" value="PRIMOSOMAL PROTEIN N"/>
    <property type="match status" value="1"/>
</dbReference>
<gene>
    <name evidence="11" type="primary">priA</name>
    <name evidence="14" type="ORF">J2X05_000192</name>
</gene>
<comment type="function">
    <text evidence="11">Initiates the restart of stalled replication forks, which reloads the replicative helicase on sites other than the origin of replication. Recognizes and binds to abandoned replication forks and remodels them to uncover a helicase loading site. Promotes assembly of the primosome at these replication forks.</text>
</comment>
<keyword evidence="10 11" id="KW-0413">Isomerase</keyword>
<dbReference type="RefSeq" id="WP_310067505.1">
    <property type="nucleotide sequence ID" value="NZ_JAVDVX010000001.1"/>
</dbReference>
<reference evidence="14 15" key="1">
    <citation type="submission" date="2023-07" db="EMBL/GenBank/DDBJ databases">
        <title>Sorghum-associated microbial communities from plants grown in Nebraska, USA.</title>
        <authorList>
            <person name="Schachtman D."/>
        </authorList>
    </citation>
    <scope>NUCLEOTIDE SEQUENCE [LARGE SCALE GENOMIC DNA]</scope>
    <source>
        <strain evidence="14 15">BE190</strain>
    </source>
</reference>
<dbReference type="NCBIfam" id="NF004065">
    <property type="entry name" value="PRK05580.1-1"/>
    <property type="match status" value="1"/>
</dbReference>
<evidence type="ECO:0000256" key="1">
    <source>
        <dbReference type="ARBA" id="ARBA00022515"/>
    </source>
</evidence>
<dbReference type="EC" id="5.6.2.4" evidence="11"/>
<feature type="domain" description="Helicase C-terminal" evidence="13">
    <location>
        <begin position="479"/>
        <end position="636"/>
    </location>
</feature>
<dbReference type="HAMAP" id="MF_00983">
    <property type="entry name" value="PriA"/>
    <property type="match status" value="1"/>
</dbReference>
<proteinExistence type="inferred from homology"/>
<dbReference type="NCBIfam" id="TIGR00595">
    <property type="entry name" value="priA"/>
    <property type="match status" value="1"/>
</dbReference>
<feature type="binding site" evidence="11">
    <location>
        <position position="471"/>
    </location>
    <ligand>
        <name>Zn(2+)</name>
        <dbReference type="ChEBI" id="CHEBI:29105"/>
        <label>2</label>
    </ligand>
</feature>
<keyword evidence="1 11" id="KW-0639">Primosome</keyword>
<evidence type="ECO:0000256" key="4">
    <source>
        <dbReference type="ARBA" id="ARBA00022741"/>
    </source>
</evidence>
<dbReference type="SUPFAM" id="SSF52540">
    <property type="entry name" value="P-loop containing nucleoside triphosphate hydrolases"/>
    <property type="match status" value="2"/>
</dbReference>
<evidence type="ECO:0000256" key="2">
    <source>
        <dbReference type="ARBA" id="ARBA00022705"/>
    </source>
</evidence>
<dbReference type="Gene3D" id="3.40.50.300">
    <property type="entry name" value="P-loop containing nucleotide triphosphate hydrolases"/>
    <property type="match status" value="2"/>
</dbReference>
<comment type="similarity">
    <text evidence="11">Belongs to the helicase family. PriA subfamily.</text>
</comment>
<dbReference type="InterPro" id="IPR011545">
    <property type="entry name" value="DEAD/DEAH_box_helicase_dom"/>
</dbReference>
<dbReference type="Proteomes" id="UP001253595">
    <property type="component" value="Unassembled WGS sequence"/>
</dbReference>
<dbReference type="InterPro" id="IPR027417">
    <property type="entry name" value="P-loop_NTPase"/>
</dbReference>
<dbReference type="PROSITE" id="PS51194">
    <property type="entry name" value="HELICASE_CTER"/>
    <property type="match status" value="1"/>
</dbReference>
<feature type="binding site" evidence="11">
    <location>
        <position position="456"/>
    </location>
    <ligand>
        <name>Zn(2+)</name>
        <dbReference type="ChEBI" id="CHEBI:29105"/>
        <label>2</label>
    </ligand>
</feature>
<evidence type="ECO:0000256" key="8">
    <source>
        <dbReference type="ARBA" id="ARBA00022840"/>
    </source>
</evidence>
<dbReference type="InterPro" id="IPR040498">
    <property type="entry name" value="PriA_CRR"/>
</dbReference>
<dbReference type="NCBIfam" id="NF004067">
    <property type="entry name" value="PRK05580.1-4"/>
    <property type="match status" value="1"/>
</dbReference>
<organism evidence="14 15">
    <name type="scientific">Cellvibrio fibrivorans</name>
    <dbReference type="NCBI Taxonomy" id="126350"/>
    <lineage>
        <taxon>Bacteria</taxon>
        <taxon>Pseudomonadati</taxon>
        <taxon>Pseudomonadota</taxon>
        <taxon>Gammaproteobacteria</taxon>
        <taxon>Cellvibrionales</taxon>
        <taxon>Cellvibrionaceae</taxon>
        <taxon>Cellvibrio</taxon>
    </lineage>
</organism>
<dbReference type="InterPro" id="IPR042115">
    <property type="entry name" value="PriA_3primeBD_sf"/>
</dbReference>
<evidence type="ECO:0000256" key="11">
    <source>
        <dbReference type="HAMAP-Rule" id="MF_00983"/>
    </source>
</evidence>
<feature type="domain" description="Helicase ATP-binding" evidence="12">
    <location>
        <begin position="219"/>
        <end position="385"/>
    </location>
</feature>
<dbReference type="GO" id="GO:0016787">
    <property type="term" value="F:hydrolase activity"/>
    <property type="evidence" value="ECO:0007669"/>
    <property type="project" value="UniProtKB-KW"/>
</dbReference>
<comment type="catalytic activity">
    <reaction evidence="11">
        <text>ATP + H2O = ADP + phosphate + H(+)</text>
        <dbReference type="Rhea" id="RHEA:13065"/>
        <dbReference type="ChEBI" id="CHEBI:15377"/>
        <dbReference type="ChEBI" id="CHEBI:15378"/>
        <dbReference type="ChEBI" id="CHEBI:30616"/>
        <dbReference type="ChEBI" id="CHEBI:43474"/>
        <dbReference type="ChEBI" id="CHEBI:456216"/>
        <dbReference type="EC" id="5.6.2.4"/>
    </reaction>
</comment>
<keyword evidence="9 11" id="KW-0238">DNA-binding</keyword>
<dbReference type="Pfam" id="PF18319">
    <property type="entry name" value="Zn_ribbon_PriA"/>
    <property type="match status" value="1"/>
</dbReference>
<protein>
    <recommendedName>
        <fullName evidence="11">Replication restart protein PriA</fullName>
    </recommendedName>
    <alternativeName>
        <fullName evidence="11">ATP-dependent DNA helicase PriA</fullName>
        <ecNumber evidence="11">5.6.2.4</ecNumber>
    </alternativeName>
    <alternativeName>
        <fullName evidence="11">DNA 3'-5' helicase PriA</fullName>
    </alternativeName>
</protein>
<dbReference type="Pfam" id="PF18074">
    <property type="entry name" value="PriA_C"/>
    <property type="match status" value="1"/>
</dbReference>
<dbReference type="SMART" id="SM00487">
    <property type="entry name" value="DEXDc"/>
    <property type="match status" value="1"/>
</dbReference>
<comment type="caution">
    <text evidence="14">The sequence shown here is derived from an EMBL/GenBank/DDBJ whole genome shotgun (WGS) entry which is preliminary data.</text>
</comment>
<feature type="binding site" evidence="11">
    <location>
        <position position="447"/>
    </location>
    <ligand>
        <name>Zn(2+)</name>
        <dbReference type="ChEBI" id="CHEBI:29105"/>
        <label>1</label>
    </ligand>
</feature>
<keyword evidence="4 11" id="KW-0547">Nucleotide-binding</keyword>
<dbReference type="Pfam" id="PF00271">
    <property type="entry name" value="Helicase_C"/>
    <property type="match status" value="1"/>
</dbReference>
<dbReference type="EMBL" id="JAVDVX010000001">
    <property type="protein sequence ID" value="MDR7088189.1"/>
    <property type="molecule type" value="Genomic_DNA"/>
</dbReference>
<dbReference type="SMART" id="SM00490">
    <property type="entry name" value="HELICc"/>
    <property type="match status" value="1"/>
</dbReference>
<feature type="binding site" evidence="11">
    <location>
        <position position="474"/>
    </location>
    <ligand>
        <name>Zn(2+)</name>
        <dbReference type="ChEBI" id="CHEBI:29105"/>
        <label>2</label>
    </ligand>
</feature>
<dbReference type="CDD" id="cd17929">
    <property type="entry name" value="DEXHc_priA"/>
    <property type="match status" value="1"/>
</dbReference>
<comment type="catalytic activity">
    <reaction evidence="11">
        <text>Couples ATP hydrolysis with the unwinding of duplex DNA by translocating in the 3'-5' direction.</text>
        <dbReference type="EC" id="5.6.2.4"/>
    </reaction>
</comment>
<comment type="cofactor">
    <cofactor evidence="11">
        <name>Zn(2+)</name>
        <dbReference type="ChEBI" id="CHEBI:29105"/>
    </cofactor>
    <text evidence="11">Binds 2 zinc ions per subunit.</text>
</comment>
<dbReference type="InterPro" id="IPR005259">
    <property type="entry name" value="PriA"/>
</dbReference>
<keyword evidence="2 11" id="KW-0235">DNA replication</keyword>
<keyword evidence="3 11" id="KW-0479">Metal-binding</keyword>
<keyword evidence="7 11" id="KW-0862">Zinc</keyword>
<keyword evidence="5 11" id="KW-0378">Hydrolase</keyword>
<evidence type="ECO:0000256" key="10">
    <source>
        <dbReference type="ARBA" id="ARBA00023235"/>
    </source>
</evidence>
<dbReference type="InterPro" id="IPR041236">
    <property type="entry name" value="PriA_C"/>
</dbReference>
<evidence type="ECO:0000256" key="3">
    <source>
        <dbReference type="ARBA" id="ARBA00022723"/>
    </source>
</evidence>
<evidence type="ECO:0000313" key="15">
    <source>
        <dbReference type="Proteomes" id="UP001253595"/>
    </source>
</evidence>
<keyword evidence="8 11" id="KW-0067">ATP-binding</keyword>
<evidence type="ECO:0000313" key="14">
    <source>
        <dbReference type="EMBL" id="MDR7088189.1"/>
    </source>
</evidence>
<feature type="binding site" evidence="11">
    <location>
        <position position="487"/>
    </location>
    <ligand>
        <name>Zn(2+)</name>
        <dbReference type="ChEBI" id="CHEBI:29105"/>
        <label>1</label>
    </ligand>
</feature>
<dbReference type="PANTHER" id="PTHR30580:SF0">
    <property type="entry name" value="PRIMOSOMAL PROTEIN N"/>
    <property type="match status" value="1"/>
</dbReference>